<evidence type="ECO:0000313" key="13">
    <source>
        <dbReference type="EMBL" id="CAA0832833.1"/>
    </source>
</evidence>
<keyword evidence="3" id="KW-0158">Chromosome</keyword>
<dbReference type="InterPro" id="IPR009057">
    <property type="entry name" value="Homeodomain-like_sf"/>
</dbReference>
<accession>A0A9N7NLS5</accession>
<dbReference type="InterPro" id="IPR005818">
    <property type="entry name" value="Histone_H1/H5_H15"/>
</dbReference>
<dbReference type="InterPro" id="IPR036390">
    <property type="entry name" value="WH_DNA-bd_sf"/>
</dbReference>
<dbReference type="GO" id="GO:0005730">
    <property type="term" value="C:nucleolus"/>
    <property type="evidence" value="ECO:0007669"/>
    <property type="project" value="UniProtKB-SubCell"/>
</dbReference>
<dbReference type="Proteomes" id="UP001153555">
    <property type="component" value="Unassembled WGS sequence"/>
</dbReference>
<gene>
    <name evidence="13" type="ORF">SHERM_28107</name>
</gene>
<dbReference type="InterPro" id="IPR036388">
    <property type="entry name" value="WH-like_DNA-bd_sf"/>
</dbReference>
<keyword evidence="6" id="KW-0238">DNA-binding</keyword>
<organism evidence="13 14">
    <name type="scientific">Striga hermonthica</name>
    <name type="common">Purple witchweed</name>
    <name type="synonym">Buchnera hermonthica</name>
    <dbReference type="NCBI Taxonomy" id="68872"/>
    <lineage>
        <taxon>Eukaryota</taxon>
        <taxon>Viridiplantae</taxon>
        <taxon>Streptophyta</taxon>
        <taxon>Embryophyta</taxon>
        <taxon>Tracheophyta</taxon>
        <taxon>Spermatophyta</taxon>
        <taxon>Magnoliopsida</taxon>
        <taxon>eudicotyledons</taxon>
        <taxon>Gunneridae</taxon>
        <taxon>Pentapetalae</taxon>
        <taxon>asterids</taxon>
        <taxon>lamiids</taxon>
        <taxon>Lamiales</taxon>
        <taxon>Orobanchaceae</taxon>
        <taxon>Buchnereae</taxon>
        <taxon>Striga</taxon>
    </lineage>
</organism>
<protein>
    <recommendedName>
        <fullName evidence="9">MYB transcription factor</fullName>
    </recommendedName>
</protein>
<proteinExistence type="predicted"/>
<sequence>MRRTILMSKSKSVNRDTNELVALKKKTAELEARQRSQTVTSILLEVFFISAVHWSLFKILICTMGAPKQKWTAEEEAALKAGIRRYGIGKWSTILKDPEFSTVLRARSNVDLKDKYRNLNCMVLGSRQKSRFTNKSNQLTIKQDENTAGRNMIVEKESEVLEGTSRAASGEISQGADSKKPISRLEDVILEAITKLKEPRGSSRPAISQYIVDHYSAPQDIERTVAANLRTLTENGRVIKVKNQYRIAPKSVTFCVGKQSQPVEDGVARDSPKAARNDVVILTKAMIDAELEKMKSMSAEEAAEAAAKAVAEAEAAIAEAEAAAREAEEAEAEAEAAQCFAEAAQKALNFQTLRVW</sequence>
<evidence type="ECO:0000259" key="12">
    <source>
        <dbReference type="PROSITE" id="PS51504"/>
    </source>
</evidence>
<dbReference type="GO" id="GO:0003691">
    <property type="term" value="F:double-stranded telomeric DNA binding"/>
    <property type="evidence" value="ECO:0007669"/>
    <property type="project" value="InterPro"/>
</dbReference>
<evidence type="ECO:0000256" key="10">
    <source>
        <dbReference type="SAM" id="Coils"/>
    </source>
</evidence>
<evidence type="ECO:0000256" key="6">
    <source>
        <dbReference type="ARBA" id="ARBA00023125"/>
    </source>
</evidence>
<dbReference type="CDD" id="cd11660">
    <property type="entry name" value="SANT_TRF"/>
    <property type="match status" value="1"/>
</dbReference>
<dbReference type="SMART" id="SM00526">
    <property type="entry name" value="H15"/>
    <property type="match status" value="1"/>
</dbReference>
<dbReference type="InterPro" id="IPR044597">
    <property type="entry name" value="SMH1-6"/>
</dbReference>
<keyword evidence="14" id="KW-1185">Reference proteome</keyword>
<evidence type="ECO:0000313" key="14">
    <source>
        <dbReference type="Proteomes" id="UP001153555"/>
    </source>
</evidence>
<dbReference type="PROSITE" id="PS51504">
    <property type="entry name" value="H15"/>
    <property type="match status" value="1"/>
</dbReference>
<name>A0A9N7NLS5_STRHE</name>
<evidence type="ECO:0000256" key="7">
    <source>
        <dbReference type="ARBA" id="ARBA00023163"/>
    </source>
</evidence>
<evidence type="ECO:0000256" key="4">
    <source>
        <dbReference type="ARBA" id="ARBA00023015"/>
    </source>
</evidence>
<feature type="domain" description="Myb-like" evidence="11">
    <location>
        <begin position="68"/>
        <end position="120"/>
    </location>
</feature>
<feature type="domain" description="H15" evidence="12">
    <location>
        <begin position="178"/>
        <end position="249"/>
    </location>
</feature>
<dbReference type="SUPFAM" id="SSF46689">
    <property type="entry name" value="Homeodomain-like"/>
    <property type="match status" value="1"/>
</dbReference>
<feature type="coiled-coil region" evidence="10">
    <location>
        <begin position="296"/>
        <end position="347"/>
    </location>
</feature>
<evidence type="ECO:0000259" key="11">
    <source>
        <dbReference type="PROSITE" id="PS50090"/>
    </source>
</evidence>
<dbReference type="AlphaFoldDB" id="A0A9N7NLS5"/>
<evidence type="ECO:0000256" key="5">
    <source>
        <dbReference type="ARBA" id="ARBA00023054"/>
    </source>
</evidence>
<evidence type="ECO:0000256" key="1">
    <source>
        <dbReference type="ARBA" id="ARBA00004286"/>
    </source>
</evidence>
<comment type="subcellular location">
    <subcellularLocation>
        <location evidence="1">Chromosome</location>
    </subcellularLocation>
    <subcellularLocation>
        <location evidence="2">Nucleus</location>
        <location evidence="2">Nucleolus</location>
    </subcellularLocation>
</comment>
<dbReference type="PANTHER" id="PTHR46267:SF11">
    <property type="entry name" value="TELOMERE REPEAT-BINDING FACTOR 2"/>
    <property type="match status" value="1"/>
</dbReference>
<dbReference type="Gene3D" id="1.10.246.220">
    <property type="match status" value="1"/>
</dbReference>
<dbReference type="Pfam" id="PF00249">
    <property type="entry name" value="Myb_DNA-binding"/>
    <property type="match status" value="1"/>
</dbReference>
<keyword evidence="4" id="KW-0805">Transcription regulation</keyword>
<evidence type="ECO:0000256" key="9">
    <source>
        <dbReference type="ARBA" id="ARBA00032813"/>
    </source>
</evidence>
<comment type="caution">
    <text evidence="13">The sequence shown here is derived from an EMBL/GenBank/DDBJ whole genome shotgun (WGS) entry which is preliminary data.</text>
</comment>
<dbReference type="PANTHER" id="PTHR46267">
    <property type="entry name" value="SINGLE MYB HISTONE 4"/>
    <property type="match status" value="1"/>
</dbReference>
<dbReference type="GO" id="GO:0000786">
    <property type="term" value="C:nucleosome"/>
    <property type="evidence" value="ECO:0007669"/>
    <property type="project" value="InterPro"/>
</dbReference>
<dbReference type="GO" id="GO:0006334">
    <property type="term" value="P:nucleosome assembly"/>
    <property type="evidence" value="ECO:0007669"/>
    <property type="project" value="InterPro"/>
</dbReference>
<keyword evidence="8" id="KW-0539">Nucleus</keyword>
<dbReference type="EMBL" id="CACSLK010027837">
    <property type="protein sequence ID" value="CAA0832833.1"/>
    <property type="molecule type" value="Genomic_DNA"/>
</dbReference>
<dbReference type="PROSITE" id="PS50090">
    <property type="entry name" value="MYB_LIKE"/>
    <property type="match status" value="1"/>
</dbReference>
<keyword evidence="7" id="KW-0804">Transcription</keyword>
<dbReference type="Gene3D" id="1.10.10.10">
    <property type="entry name" value="Winged helix-like DNA-binding domain superfamily/Winged helix DNA-binding domain"/>
    <property type="match status" value="1"/>
</dbReference>
<evidence type="ECO:0000256" key="3">
    <source>
        <dbReference type="ARBA" id="ARBA00022454"/>
    </source>
</evidence>
<dbReference type="SUPFAM" id="SSF46785">
    <property type="entry name" value="Winged helix' DNA-binding domain"/>
    <property type="match status" value="1"/>
</dbReference>
<dbReference type="InterPro" id="IPR001005">
    <property type="entry name" value="SANT/Myb"/>
</dbReference>
<reference evidence="13" key="1">
    <citation type="submission" date="2019-12" db="EMBL/GenBank/DDBJ databases">
        <authorList>
            <person name="Scholes J."/>
        </authorList>
    </citation>
    <scope>NUCLEOTIDE SEQUENCE</scope>
</reference>
<keyword evidence="5 10" id="KW-0175">Coiled coil</keyword>
<dbReference type="OrthoDB" id="608866at2759"/>
<evidence type="ECO:0000256" key="2">
    <source>
        <dbReference type="ARBA" id="ARBA00004604"/>
    </source>
</evidence>
<dbReference type="Pfam" id="PF00538">
    <property type="entry name" value="Linker_histone"/>
    <property type="match status" value="1"/>
</dbReference>
<dbReference type="SMART" id="SM00717">
    <property type="entry name" value="SANT"/>
    <property type="match status" value="1"/>
</dbReference>
<evidence type="ECO:0000256" key="8">
    <source>
        <dbReference type="ARBA" id="ARBA00023242"/>
    </source>
</evidence>
<dbReference type="FunFam" id="1.10.10.60:FF:000168">
    <property type="entry name" value="Telomere repeat-binding factor 1"/>
    <property type="match status" value="1"/>
</dbReference>